<protein>
    <submittedName>
        <fullName evidence="1">Uncharacterized protein</fullName>
    </submittedName>
</protein>
<dbReference type="Proteomes" id="UP000019118">
    <property type="component" value="Unassembled WGS sequence"/>
</dbReference>
<reference evidence="1" key="2">
    <citation type="submission" date="2024-08" db="UniProtKB">
        <authorList>
            <consortium name="EnsemblMetazoa"/>
        </authorList>
    </citation>
    <scope>IDENTIFICATION</scope>
</reference>
<reference evidence="2" key="1">
    <citation type="journal article" date="2013" name="Genome Biol.">
        <title>Draft genome of the mountain pine beetle, Dendroctonus ponderosae Hopkins, a major forest pest.</title>
        <authorList>
            <person name="Keeling C.I."/>
            <person name="Yuen M.M."/>
            <person name="Liao N.Y."/>
            <person name="Docking T.R."/>
            <person name="Chan S.K."/>
            <person name="Taylor G.A."/>
            <person name="Palmquist D.L."/>
            <person name="Jackman S.D."/>
            <person name="Nguyen A."/>
            <person name="Li M."/>
            <person name="Henderson H."/>
            <person name="Janes J.K."/>
            <person name="Zhao Y."/>
            <person name="Pandoh P."/>
            <person name="Moore R."/>
            <person name="Sperling F.A."/>
            <person name="Huber D.P."/>
            <person name="Birol I."/>
            <person name="Jones S.J."/>
            <person name="Bohlmann J."/>
        </authorList>
    </citation>
    <scope>NUCLEOTIDE SEQUENCE</scope>
</reference>
<organism evidence="1 2">
    <name type="scientific">Dendroctonus ponderosae</name>
    <name type="common">Mountain pine beetle</name>
    <dbReference type="NCBI Taxonomy" id="77166"/>
    <lineage>
        <taxon>Eukaryota</taxon>
        <taxon>Metazoa</taxon>
        <taxon>Ecdysozoa</taxon>
        <taxon>Arthropoda</taxon>
        <taxon>Hexapoda</taxon>
        <taxon>Insecta</taxon>
        <taxon>Pterygota</taxon>
        <taxon>Neoptera</taxon>
        <taxon>Endopterygota</taxon>
        <taxon>Coleoptera</taxon>
        <taxon>Polyphaga</taxon>
        <taxon>Cucujiformia</taxon>
        <taxon>Curculionidae</taxon>
        <taxon>Scolytinae</taxon>
        <taxon>Dendroctonus</taxon>
    </lineage>
</organism>
<evidence type="ECO:0000313" key="2">
    <source>
        <dbReference type="Proteomes" id="UP000019118"/>
    </source>
</evidence>
<evidence type="ECO:0000313" key="1">
    <source>
        <dbReference type="EnsemblMetazoa" id="XP_019755837.1"/>
    </source>
</evidence>
<dbReference type="AlphaFoldDB" id="A0AAR5P4R5"/>
<sequence>MSKSGCFSVFHYILRNKNTRKQVFGSTVAIVTKLLKLLQQYEVTPEFILFNQTYPNLWSIPGNIIQSPTNNMEDENMQDIIEETVMEMINSSTVDRISACHTPLSCKLLEPRESDLDQNTESGLGQVTAVDFIDFIYRKLPYLIN</sequence>
<proteinExistence type="predicted"/>
<keyword evidence="2" id="KW-1185">Reference proteome</keyword>
<accession>A0AAR5P4R5</accession>
<name>A0AAR5P4R5_DENPD</name>
<dbReference type="EnsemblMetazoa" id="XM_019900278.1">
    <property type="protein sequence ID" value="XP_019755837.1"/>
    <property type="gene ID" value="LOC109534554"/>
</dbReference>